<keyword evidence="3 4" id="KW-1015">Disulfide bond</keyword>
<keyword evidence="9" id="KW-1185">Reference proteome</keyword>
<dbReference type="InterPro" id="IPR001190">
    <property type="entry name" value="SRCR"/>
</dbReference>
<evidence type="ECO:0000313" key="8">
    <source>
        <dbReference type="EnsemblMetazoa" id="Aqu2.1.24498_001"/>
    </source>
</evidence>
<dbReference type="Proteomes" id="UP000007879">
    <property type="component" value="Unassembled WGS sequence"/>
</dbReference>
<dbReference type="KEGG" id="aqu:100640000"/>
<reference evidence="8" key="2">
    <citation type="submission" date="2017-05" db="UniProtKB">
        <authorList>
            <consortium name="EnsemblMetazoa"/>
        </authorList>
    </citation>
    <scope>IDENTIFICATION</scope>
</reference>
<dbReference type="SMART" id="SM00202">
    <property type="entry name" value="SR"/>
    <property type="match status" value="2"/>
</dbReference>
<dbReference type="InterPro" id="IPR036772">
    <property type="entry name" value="SRCR-like_dom_sf"/>
</dbReference>
<feature type="domain" description="SRCR" evidence="7">
    <location>
        <begin position="160"/>
        <end position="259"/>
    </location>
</feature>
<evidence type="ECO:0000256" key="6">
    <source>
        <dbReference type="SAM" id="SignalP"/>
    </source>
</evidence>
<keyword evidence="2" id="KW-0677">Repeat</keyword>
<dbReference type="AlphaFoldDB" id="A0A1X7UA14"/>
<protein>
    <recommendedName>
        <fullName evidence="7">SRCR domain-containing protein</fullName>
    </recommendedName>
</protein>
<feature type="transmembrane region" description="Helical" evidence="5">
    <location>
        <begin position="284"/>
        <end position="311"/>
    </location>
</feature>
<evidence type="ECO:0000256" key="5">
    <source>
        <dbReference type="SAM" id="Phobius"/>
    </source>
</evidence>
<organism evidence="8">
    <name type="scientific">Amphimedon queenslandica</name>
    <name type="common">Sponge</name>
    <dbReference type="NCBI Taxonomy" id="400682"/>
    <lineage>
        <taxon>Eukaryota</taxon>
        <taxon>Metazoa</taxon>
        <taxon>Porifera</taxon>
        <taxon>Demospongiae</taxon>
        <taxon>Heteroscleromorpha</taxon>
        <taxon>Haplosclerida</taxon>
        <taxon>Niphatidae</taxon>
        <taxon>Amphimedon</taxon>
    </lineage>
</organism>
<dbReference type="PANTHER" id="PTHR19331">
    <property type="entry name" value="SCAVENGER RECEPTOR DOMAIN-CONTAINING"/>
    <property type="match status" value="1"/>
</dbReference>
<keyword evidence="1 6" id="KW-0732">Signal</keyword>
<dbReference type="GO" id="GO:0016020">
    <property type="term" value="C:membrane"/>
    <property type="evidence" value="ECO:0007669"/>
    <property type="project" value="InterPro"/>
</dbReference>
<evidence type="ECO:0000313" key="9">
    <source>
        <dbReference type="Proteomes" id="UP000007879"/>
    </source>
</evidence>
<dbReference type="Gene3D" id="3.10.250.10">
    <property type="entry name" value="SRCR-like domain"/>
    <property type="match status" value="2"/>
</dbReference>
<name>A0A1X7UA14_AMPQE</name>
<dbReference type="PROSITE" id="PS50287">
    <property type="entry name" value="SRCR_2"/>
    <property type="match status" value="2"/>
</dbReference>
<keyword evidence="5" id="KW-1133">Transmembrane helix</keyword>
<dbReference type="InParanoid" id="A0A1X7UA14"/>
<dbReference type="PROSITE" id="PS00420">
    <property type="entry name" value="SRCR_1"/>
    <property type="match status" value="1"/>
</dbReference>
<sequence>MTAVLQLLVPLLLAAIAPVQAAGPSNGDLRLVNSTGGPSALEGALQIYLATNGTWGAVCVRAGSNKELYNTVCQQLGYTGADGTGSYVTNVSVNNVTNDEFPAPLLTGVQCSSVYPHLLRCGYTLVTDVMEDICEDGTGVPYVTCMSSNLTSSGPYPGQVALFYGEWSSEGLLQVYLNNRWGTVCSEFFTLANGDSVCQQLGYTNALYYGPYSQYGIRWIWLRELNATCNSSCFKDCYTAPTIRNIYCSNRDDVYLVCTFDTTRYDSSLPYGRNCSLEYGTLTAAFIAVLMILFCLIVSVYIIIFIMRVVVAAYHKTEHYKLKDKRHRNRRHDFDEYRSSLDENSMILSNDYTVKD</sequence>
<feature type="signal peptide" evidence="6">
    <location>
        <begin position="1"/>
        <end position="21"/>
    </location>
</feature>
<evidence type="ECO:0000256" key="4">
    <source>
        <dbReference type="PROSITE-ProRule" id="PRU00196"/>
    </source>
</evidence>
<proteinExistence type="predicted"/>
<dbReference type="OrthoDB" id="536948at2759"/>
<dbReference type="SUPFAM" id="SSF56487">
    <property type="entry name" value="SRCR-like"/>
    <property type="match status" value="2"/>
</dbReference>
<dbReference type="Pfam" id="PF00530">
    <property type="entry name" value="SRCR"/>
    <property type="match status" value="2"/>
</dbReference>
<feature type="domain" description="SRCR" evidence="7">
    <location>
        <begin position="29"/>
        <end position="146"/>
    </location>
</feature>
<feature type="chain" id="PRO_5010877269" description="SRCR domain-containing protein" evidence="6">
    <location>
        <begin position="22"/>
        <end position="356"/>
    </location>
</feature>
<gene>
    <name evidence="8" type="primary">100640000</name>
</gene>
<dbReference type="EnsemblMetazoa" id="XM_003388541.3">
    <property type="protein sequence ID" value="XP_003388589.1"/>
    <property type="gene ID" value="LOC100640000"/>
</dbReference>
<feature type="disulfide bond" evidence="4">
    <location>
        <begin position="111"/>
        <end position="121"/>
    </location>
</feature>
<keyword evidence="5" id="KW-0472">Membrane</keyword>
<evidence type="ECO:0000259" key="7">
    <source>
        <dbReference type="PROSITE" id="PS50287"/>
    </source>
</evidence>
<reference evidence="9" key="1">
    <citation type="journal article" date="2010" name="Nature">
        <title>The Amphimedon queenslandica genome and the evolution of animal complexity.</title>
        <authorList>
            <person name="Srivastava M."/>
            <person name="Simakov O."/>
            <person name="Chapman J."/>
            <person name="Fahey B."/>
            <person name="Gauthier M.E."/>
            <person name="Mitros T."/>
            <person name="Richards G.S."/>
            <person name="Conaco C."/>
            <person name="Dacre M."/>
            <person name="Hellsten U."/>
            <person name="Larroux C."/>
            <person name="Putnam N.H."/>
            <person name="Stanke M."/>
            <person name="Adamska M."/>
            <person name="Darling A."/>
            <person name="Degnan S.M."/>
            <person name="Oakley T.H."/>
            <person name="Plachetzki D.C."/>
            <person name="Zhai Y."/>
            <person name="Adamski M."/>
            <person name="Calcino A."/>
            <person name="Cummins S.F."/>
            <person name="Goodstein D.M."/>
            <person name="Harris C."/>
            <person name="Jackson D.J."/>
            <person name="Leys S.P."/>
            <person name="Shu S."/>
            <person name="Woodcroft B.J."/>
            <person name="Vervoort M."/>
            <person name="Kosik K.S."/>
            <person name="Manning G."/>
            <person name="Degnan B.M."/>
            <person name="Rokhsar D.S."/>
        </authorList>
    </citation>
    <scope>NUCLEOTIDE SEQUENCE [LARGE SCALE GENOMIC DNA]</scope>
</reference>
<keyword evidence="5" id="KW-0812">Transmembrane</keyword>
<evidence type="ECO:0000256" key="1">
    <source>
        <dbReference type="ARBA" id="ARBA00022729"/>
    </source>
</evidence>
<evidence type="ECO:0000256" key="2">
    <source>
        <dbReference type="ARBA" id="ARBA00022737"/>
    </source>
</evidence>
<comment type="caution">
    <text evidence="4">Lacks conserved residue(s) required for the propagation of feature annotation.</text>
</comment>
<accession>A0A1X7UA14</accession>
<evidence type="ECO:0000256" key="3">
    <source>
        <dbReference type="ARBA" id="ARBA00023157"/>
    </source>
</evidence>
<dbReference type="EnsemblMetazoa" id="Aqu2.1.24498_001">
    <property type="protein sequence ID" value="Aqu2.1.24498_001"/>
    <property type="gene ID" value="Aqu2.1.24498"/>
</dbReference>